<proteinExistence type="predicted"/>
<organism evidence="5 8">
    <name type="scientific">Rotaria socialis</name>
    <dbReference type="NCBI Taxonomy" id="392032"/>
    <lineage>
        <taxon>Eukaryota</taxon>
        <taxon>Metazoa</taxon>
        <taxon>Spiralia</taxon>
        <taxon>Gnathifera</taxon>
        <taxon>Rotifera</taxon>
        <taxon>Eurotatoria</taxon>
        <taxon>Bdelloidea</taxon>
        <taxon>Philodinida</taxon>
        <taxon>Philodinidae</taxon>
        <taxon>Rotaria</taxon>
    </lineage>
</organism>
<evidence type="ECO:0000313" key="7">
    <source>
        <dbReference type="EMBL" id="CAF4452483.1"/>
    </source>
</evidence>
<feature type="domain" description="25S rRNA (uridine-N(3))-methyltransferase BMT5-like" evidence="2">
    <location>
        <begin position="32"/>
        <end position="211"/>
    </location>
</feature>
<evidence type="ECO:0000313" key="6">
    <source>
        <dbReference type="EMBL" id="CAF4451763.1"/>
    </source>
</evidence>
<dbReference type="Proteomes" id="UP000663872">
    <property type="component" value="Unassembled WGS sequence"/>
</dbReference>
<evidence type="ECO:0000313" key="8">
    <source>
        <dbReference type="Proteomes" id="UP000663872"/>
    </source>
</evidence>
<dbReference type="EMBL" id="CAJNXB010000058">
    <property type="protein sequence ID" value="CAF3011613.1"/>
    <property type="molecule type" value="Genomic_DNA"/>
</dbReference>
<gene>
    <name evidence="5" type="ORF">GRG538_LOCUS18089</name>
    <name evidence="6" type="ORF">HFQ381_LOCUS23942</name>
    <name evidence="4" type="ORF">LUA448_LOCUS10351</name>
    <name evidence="7" type="ORF">QYT958_LOCUS756</name>
    <name evidence="3" type="ORF">TIS948_LOCUS1975</name>
</gene>
<dbReference type="Proteomes" id="UP000663851">
    <property type="component" value="Unassembled WGS sequence"/>
</dbReference>
<dbReference type="EMBL" id="CAJNYT010002962">
    <property type="protein sequence ID" value="CAF3509225.1"/>
    <property type="molecule type" value="Genomic_DNA"/>
</dbReference>
<protein>
    <recommendedName>
        <fullName evidence="2">25S rRNA (uridine-N(3))-methyltransferase BMT5-like domain-containing protein</fullName>
    </recommendedName>
</protein>
<feature type="region of interest" description="Disordered" evidence="1">
    <location>
        <begin position="1"/>
        <end position="29"/>
    </location>
</feature>
<name>A0A818HT70_9BILA</name>
<dbReference type="Proteomes" id="UP000663848">
    <property type="component" value="Unassembled WGS sequence"/>
</dbReference>
<dbReference type="Pfam" id="PF10354">
    <property type="entry name" value="BMT5-like"/>
    <property type="match status" value="1"/>
</dbReference>
<dbReference type="InterPro" id="IPR019446">
    <property type="entry name" value="BMT5-like"/>
</dbReference>
<evidence type="ECO:0000256" key="1">
    <source>
        <dbReference type="SAM" id="MobiDB-lite"/>
    </source>
</evidence>
<accession>A0A818HT70</accession>
<evidence type="ECO:0000313" key="3">
    <source>
        <dbReference type="EMBL" id="CAF3011613.1"/>
    </source>
</evidence>
<dbReference type="GO" id="GO:0070475">
    <property type="term" value="P:rRNA base methylation"/>
    <property type="evidence" value="ECO:0007669"/>
    <property type="project" value="InterPro"/>
</dbReference>
<evidence type="ECO:0000313" key="4">
    <source>
        <dbReference type="EMBL" id="CAF3324970.1"/>
    </source>
</evidence>
<dbReference type="OrthoDB" id="273345at2759"/>
<evidence type="ECO:0000259" key="2">
    <source>
        <dbReference type="Pfam" id="PF10354"/>
    </source>
</evidence>
<dbReference type="EMBL" id="CAJNYD010001227">
    <property type="protein sequence ID" value="CAF3324970.1"/>
    <property type="molecule type" value="Genomic_DNA"/>
</dbReference>
<dbReference type="AlphaFoldDB" id="A0A818HT70"/>
<dbReference type="EMBL" id="CAJOBO010002453">
    <property type="protein sequence ID" value="CAF4451763.1"/>
    <property type="molecule type" value="Genomic_DNA"/>
</dbReference>
<dbReference type="EMBL" id="CAJOBR010000035">
    <property type="protein sequence ID" value="CAF4452483.1"/>
    <property type="molecule type" value="Genomic_DNA"/>
</dbReference>
<dbReference type="Proteomes" id="UP000663833">
    <property type="component" value="Unassembled WGS sequence"/>
</dbReference>
<dbReference type="PANTHER" id="PTHR11538:SF26">
    <property type="entry name" value="FERREDOXIN-FOLD ANTICODON-BINDING DOMAIN-CONTAINING PROTEIN 1"/>
    <property type="match status" value="1"/>
</dbReference>
<sequence length="293" mass="34171">MAASKSRASTTENKDGDLADSPNESPEIKTRLLVGEGNFSFTRVLLEKHHFKNEEIVATELKKDYQKFYVKPEDSGEDEHGCDTEAPENHEKVKNCLNELKSISNLTLQFGIDATKLDTHYKGRRFHRIYFNFPCTPDMYHTAEMVEKFFISARKVQRRGHQILLTLVCRLGNEETTAEEHRIYWHGLIYGIVKASQAGGYRLIKKRRFSDSTNNEDPHRYGRMISGNKYRHECTDSLHSCYYTGDARQYVFEKVERFEYNEADIVYSEEDRDCRYPCFNEDMDTSSDTDDES</sequence>
<dbReference type="GO" id="GO:0005737">
    <property type="term" value="C:cytoplasm"/>
    <property type="evidence" value="ECO:0007669"/>
    <property type="project" value="TreeGrafter"/>
</dbReference>
<feature type="compositionally biased region" description="Polar residues" evidence="1">
    <location>
        <begin position="1"/>
        <end position="11"/>
    </location>
</feature>
<dbReference type="GO" id="GO:0070042">
    <property type="term" value="F:rRNA (uridine-N3-)-methyltransferase activity"/>
    <property type="evidence" value="ECO:0007669"/>
    <property type="project" value="InterPro"/>
</dbReference>
<dbReference type="Proteomes" id="UP000663825">
    <property type="component" value="Unassembled WGS sequence"/>
</dbReference>
<comment type="caution">
    <text evidence="5">The sequence shown here is derived from an EMBL/GenBank/DDBJ whole genome shotgun (WGS) entry which is preliminary data.</text>
</comment>
<evidence type="ECO:0000313" key="5">
    <source>
        <dbReference type="EMBL" id="CAF3509225.1"/>
    </source>
</evidence>
<dbReference type="PANTHER" id="PTHR11538">
    <property type="entry name" value="PHENYLALANYL-TRNA SYNTHETASE"/>
    <property type="match status" value="1"/>
</dbReference>
<reference evidence="5" key="1">
    <citation type="submission" date="2021-02" db="EMBL/GenBank/DDBJ databases">
        <authorList>
            <person name="Nowell W R."/>
        </authorList>
    </citation>
    <scope>NUCLEOTIDE SEQUENCE</scope>
</reference>